<dbReference type="InterPro" id="IPR050366">
    <property type="entry name" value="BP-dependent_transpt_permease"/>
</dbReference>
<evidence type="ECO:0000256" key="7">
    <source>
        <dbReference type="RuleBase" id="RU363032"/>
    </source>
</evidence>
<reference evidence="9 10" key="1">
    <citation type="submission" date="2020-08" db="EMBL/GenBank/DDBJ databases">
        <title>Genomic Encyclopedia of Type Strains, Phase IV (KMG-IV): sequencing the most valuable type-strain genomes for metagenomic binning, comparative biology and taxonomic classification.</title>
        <authorList>
            <person name="Goeker M."/>
        </authorList>
    </citation>
    <scope>NUCLEOTIDE SEQUENCE [LARGE SCALE GENOMIC DNA]</scope>
    <source>
        <strain evidence="9 10">DSM 21458</strain>
    </source>
</reference>
<dbReference type="PANTHER" id="PTHR43386">
    <property type="entry name" value="OLIGOPEPTIDE TRANSPORT SYSTEM PERMEASE PROTEIN APPC"/>
    <property type="match status" value="1"/>
</dbReference>
<evidence type="ECO:0000256" key="1">
    <source>
        <dbReference type="ARBA" id="ARBA00004651"/>
    </source>
</evidence>
<protein>
    <submittedName>
        <fullName evidence="9">Peptide/nickel transport system permease protein</fullName>
    </submittedName>
</protein>
<keyword evidence="4 7" id="KW-0812">Transmembrane</keyword>
<comment type="caution">
    <text evidence="9">The sequence shown here is derived from an EMBL/GenBank/DDBJ whole genome shotgun (WGS) entry which is preliminary data.</text>
</comment>
<accession>A0A841I8I5</accession>
<name>A0A841I8I5_9DEIO</name>
<keyword evidence="3" id="KW-1003">Cell membrane</keyword>
<feature type="transmembrane region" description="Helical" evidence="7">
    <location>
        <begin position="21"/>
        <end position="45"/>
    </location>
</feature>
<feature type="transmembrane region" description="Helical" evidence="7">
    <location>
        <begin position="257"/>
        <end position="280"/>
    </location>
</feature>
<dbReference type="PANTHER" id="PTHR43386:SF25">
    <property type="entry name" value="PEPTIDE ABC TRANSPORTER PERMEASE PROTEIN"/>
    <property type="match status" value="1"/>
</dbReference>
<evidence type="ECO:0000256" key="4">
    <source>
        <dbReference type="ARBA" id="ARBA00022692"/>
    </source>
</evidence>
<gene>
    <name evidence="9" type="ORF">HNR42_003598</name>
</gene>
<dbReference type="AlphaFoldDB" id="A0A841I8I5"/>
<evidence type="ECO:0000256" key="5">
    <source>
        <dbReference type="ARBA" id="ARBA00022989"/>
    </source>
</evidence>
<keyword evidence="6 7" id="KW-0472">Membrane</keyword>
<dbReference type="EMBL" id="JACHHG010000022">
    <property type="protein sequence ID" value="MBB6100132.1"/>
    <property type="molecule type" value="Genomic_DNA"/>
</dbReference>
<keyword evidence="2 7" id="KW-0813">Transport</keyword>
<feature type="transmembrane region" description="Helical" evidence="7">
    <location>
        <begin position="212"/>
        <end position="237"/>
    </location>
</feature>
<dbReference type="Proteomes" id="UP000569951">
    <property type="component" value="Unassembled WGS sequence"/>
</dbReference>
<evidence type="ECO:0000313" key="9">
    <source>
        <dbReference type="EMBL" id="MBB6100132.1"/>
    </source>
</evidence>
<comment type="similarity">
    <text evidence="7">Belongs to the binding-protein-dependent transport system permease family.</text>
</comment>
<dbReference type="CDD" id="cd06261">
    <property type="entry name" value="TM_PBP2"/>
    <property type="match status" value="1"/>
</dbReference>
<dbReference type="GO" id="GO:0005886">
    <property type="term" value="C:plasma membrane"/>
    <property type="evidence" value="ECO:0007669"/>
    <property type="project" value="UniProtKB-SubCell"/>
</dbReference>
<dbReference type="RefSeq" id="WP_183988868.1">
    <property type="nucleotide sequence ID" value="NZ_JACHHG010000022.1"/>
</dbReference>
<dbReference type="InterPro" id="IPR000515">
    <property type="entry name" value="MetI-like"/>
</dbReference>
<evidence type="ECO:0000256" key="6">
    <source>
        <dbReference type="ARBA" id="ARBA00023136"/>
    </source>
</evidence>
<evidence type="ECO:0000256" key="2">
    <source>
        <dbReference type="ARBA" id="ARBA00022448"/>
    </source>
</evidence>
<keyword evidence="5 7" id="KW-1133">Transmembrane helix</keyword>
<dbReference type="GO" id="GO:0055085">
    <property type="term" value="P:transmembrane transport"/>
    <property type="evidence" value="ECO:0007669"/>
    <property type="project" value="InterPro"/>
</dbReference>
<keyword evidence="10" id="KW-1185">Reference proteome</keyword>
<dbReference type="Gene3D" id="1.10.3720.10">
    <property type="entry name" value="MetI-like"/>
    <property type="match status" value="1"/>
</dbReference>
<dbReference type="SUPFAM" id="SSF161098">
    <property type="entry name" value="MetI-like"/>
    <property type="match status" value="1"/>
</dbReference>
<evidence type="ECO:0000259" key="8">
    <source>
        <dbReference type="PROSITE" id="PS50928"/>
    </source>
</evidence>
<dbReference type="PROSITE" id="PS50928">
    <property type="entry name" value="ABC_TM1"/>
    <property type="match status" value="1"/>
</dbReference>
<evidence type="ECO:0000313" key="10">
    <source>
        <dbReference type="Proteomes" id="UP000569951"/>
    </source>
</evidence>
<feature type="transmembrane region" description="Helical" evidence="7">
    <location>
        <begin position="94"/>
        <end position="117"/>
    </location>
</feature>
<organism evidence="9 10">
    <name type="scientific">Deinobacterium chartae</name>
    <dbReference type="NCBI Taxonomy" id="521158"/>
    <lineage>
        <taxon>Bacteria</taxon>
        <taxon>Thermotogati</taxon>
        <taxon>Deinococcota</taxon>
        <taxon>Deinococci</taxon>
        <taxon>Deinococcales</taxon>
        <taxon>Deinococcaceae</taxon>
        <taxon>Deinobacterium</taxon>
    </lineage>
</organism>
<dbReference type="InterPro" id="IPR035906">
    <property type="entry name" value="MetI-like_sf"/>
</dbReference>
<dbReference type="Pfam" id="PF00528">
    <property type="entry name" value="BPD_transp_1"/>
    <property type="match status" value="1"/>
</dbReference>
<evidence type="ECO:0000256" key="3">
    <source>
        <dbReference type="ARBA" id="ARBA00022475"/>
    </source>
</evidence>
<feature type="domain" description="ABC transmembrane type-1" evidence="8">
    <location>
        <begin position="90"/>
        <end position="280"/>
    </location>
</feature>
<comment type="subcellular location">
    <subcellularLocation>
        <location evidence="1 7">Cell membrane</location>
        <topology evidence="1 7">Multi-pass membrane protein</topology>
    </subcellularLocation>
</comment>
<sequence length="296" mass="31291">MKAALQPKLHAPHLPRLAWKIPAVPSVALVTVLLMVLAALLGPALHPTDPNTGSLLTRLQPPVFAGGSWTYPLGTDEQGRDILARLLWGARTSFLVSGSATLLGLLVGVTLGMAAGYARGSLLDHLINFLAELQLGLPFVLLAITASLVFGKSLAVLVVLAALSTWPTYARVTYGSVLSLRQREFVTAAEALGASEVHVALRHLLPHLAAPLAIFGTLCLGAIILLESSLSFLGIGIQTPLVSWGAMIGEGREYLSSAWWLALTPGLALSVLILCIGLIGDWLRDHFDPRTTGGRS</sequence>
<proteinExistence type="inferred from homology"/>